<reference evidence="2 3" key="1">
    <citation type="submission" date="2018-06" db="EMBL/GenBank/DDBJ databases">
        <title>Genome Sequence of the Brown Rot Fungal Pathogen Monilinia fructigena.</title>
        <authorList>
            <person name="Landi L."/>
            <person name="De Miccolis Angelini R.M."/>
            <person name="Pollastro S."/>
            <person name="Abate D."/>
            <person name="Faretra F."/>
            <person name="Romanazzi G."/>
        </authorList>
    </citation>
    <scope>NUCLEOTIDE SEQUENCE [LARGE SCALE GENOMIC DNA]</scope>
    <source>
        <strain evidence="2 3">Mfrg269</strain>
    </source>
</reference>
<evidence type="ECO:0000313" key="2">
    <source>
        <dbReference type="EMBL" id="RAL65574.1"/>
    </source>
</evidence>
<keyword evidence="3" id="KW-1185">Reference proteome</keyword>
<organism evidence="2 3">
    <name type="scientific">Monilinia fructigena</name>
    <dbReference type="NCBI Taxonomy" id="38457"/>
    <lineage>
        <taxon>Eukaryota</taxon>
        <taxon>Fungi</taxon>
        <taxon>Dikarya</taxon>
        <taxon>Ascomycota</taxon>
        <taxon>Pezizomycotina</taxon>
        <taxon>Leotiomycetes</taxon>
        <taxon>Helotiales</taxon>
        <taxon>Sclerotiniaceae</taxon>
        <taxon>Monilinia</taxon>
    </lineage>
</organism>
<feature type="region of interest" description="Disordered" evidence="1">
    <location>
        <begin position="1"/>
        <end position="36"/>
    </location>
</feature>
<dbReference type="Proteomes" id="UP000249056">
    <property type="component" value="Unassembled WGS sequence"/>
</dbReference>
<name>A0A395J0F5_9HELO</name>
<evidence type="ECO:0000256" key="1">
    <source>
        <dbReference type="SAM" id="MobiDB-lite"/>
    </source>
</evidence>
<dbReference type="OrthoDB" id="5413531at2759"/>
<accession>A0A395J0F5</accession>
<dbReference type="EMBL" id="QKRW01000009">
    <property type="protein sequence ID" value="RAL65574.1"/>
    <property type="molecule type" value="Genomic_DNA"/>
</dbReference>
<comment type="caution">
    <text evidence="2">The sequence shown here is derived from an EMBL/GenBank/DDBJ whole genome shotgun (WGS) entry which is preliminary data.</text>
</comment>
<protein>
    <submittedName>
        <fullName evidence="2">Uncharacterized protein</fullName>
    </submittedName>
</protein>
<evidence type="ECO:0000313" key="3">
    <source>
        <dbReference type="Proteomes" id="UP000249056"/>
    </source>
</evidence>
<dbReference type="AlphaFoldDB" id="A0A395J0F5"/>
<gene>
    <name evidence="2" type="ORF">DID88_005246</name>
</gene>
<sequence>MTDIVMKDAPVGQAQQAGGDTADPVIGPAPKGTSGLARGAVRRTKFSEAYRSIFTLNLPNLIPLLRHVNCNYLSTKGHAPTVLELKQHAQALVILLKQITISTQPGAIDSTNQNAVQILGRELLVL</sequence>
<proteinExistence type="predicted"/>